<keyword evidence="6 9" id="KW-0472">Membrane</keyword>
<comment type="similarity">
    <text evidence="8">Belongs to the ZipA family.</text>
</comment>
<comment type="function">
    <text evidence="8">Essential cell division protein that stabilizes the FtsZ protofilaments by cross-linking them and that serves as a cytoplasmic membrane anchor for the Z ring. Also required for the recruitment to the septal ring of downstream cell division proteins.</text>
</comment>
<dbReference type="EMBL" id="CP014646">
    <property type="protein sequence ID" value="AMO36372.1"/>
    <property type="molecule type" value="Genomic_DNA"/>
</dbReference>
<keyword evidence="2 9" id="KW-0997">Cell inner membrane</keyword>
<feature type="domain" description="ZipA C-terminal FtsZ-binding" evidence="12">
    <location>
        <begin position="221"/>
        <end position="346"/>
    </location>
</feature>
<evidence type="ECO:0000256" key="5">
    <source>
        <dbReference type="ARBA" id="ARBA00022989"/>
    </source>
</evidence>
<gene>
    <name evidence="13" type="ORF">AC731_005145</name>
</gene>
<feature type="compositionally biased region" description="Basic and acidic residues" evidence="10">
    <location>
        <begin position="50"/>
        <end position="70"/>
    </location>
</feature>
<evidence type="ECO:0000256" key="3">
    <source>
        <dbReference type="ARBA" id="ARBA00022618"/>
    </source>
</evidence>
<dbReference type="PANTHER" id="PTHR38685:SF1">
    <property type="entry name" value="CELL DIVISION PROTEIN ZIPA"/>
    <property type="match status" value="1"/>
</dbReference>
<keyword evidence="14" id="KW-1185">Reference proteome</keyword>
<dbReference type="InterPro" id="IPR036765">
    <property type="entry name" value="ZipA_FtsZ-bd_C_sf"/>
</dbReference>
<dbReference type="GO" id="GO:0005886">
    <property type="term" value="C:plasma membrane"/>
    <property type="evidence" value="ECO:0007669"/>
    <property type="project" value="UniProtKB-SubCell"/>
</dbReference>
<evidence type="ECO:0000256" key="7">
    <source>
        <dbReference type="ARBA" id="ARBA00023306"/>
    </source>
</evidence>
<dbReference type="STRING" id="1134435.AC731_005145"/>
<evidence type="ECO:0000256" key="4">
    <source>
        <dbReference type="ARBA" id="ARBA00022692"/>
    </source>
</evidence>
<keyword evidence="1 9" id="KW-1003">Cell membrane</keyword>
<evidence type="ECO:0000256" key="1">
    <source>
        <dbReference type="ARBA" id="ARBA00022475"/>
    </source>
</evidence>
<evidence type="ECO:0000256" key="6">
    <source>
        <dbReference type="ARBA" id="ARBA00023136"/>
    </source>
</evidence>
<comment type="subcellular location">
    <subcellularLocation>
        <location evidence="9">Cell inner membrane</location>
        <topology evidence="9">Single-pass type I membrane protein</topology>
    </subcellularLocation>
</comment>
<dbReference type="SUPFAM" id="SSF64383">
    <property type="entry name" value="Cell-division protein ZipA, C-terminal domain"/>
    <property type="match status" value="1"/>
</dbReference>
<dbReference type="GO" id="GO:0032153">
    <property type="term" value="C:cell division site"/>
    <property type="evidence" value="ECO:0007669"/>
    <property type="project" value="TreeGrafter"/>
</dbReference>
<sequence>MDSELQIALVGAGLGAVVLIVAYNKWQERKHQHKADKAFKSDHRDVLLEPRVADDDAKGRAARTERREPGIADDDGVADGPRPVREASIIRSAPEVPELLDERTDCVIRLEAIEPLDVQRVWQAQGEQLAGLSKPVRWFGFNDAENLWFPIGPNSAGACHWFCAALQLVDRRGSIGESDFMRFSGGVQRVADMVMALPPGLPARAETLRHATEVDRFCADVDVQIGVNVVAASRPFDGSEIAKLAARHGFTLSGDGSFHALADDGSTLFTLANLEPGLFAAETLPAMATGGLTLVIDVPWVQDGVAAFDRMMRIANDFAAHFGGHVVDDNRAAFGTEAADLIRAQIRQFQGRMAENGIPAGGPLARRLFAL</sequence>
<protein>
    <recommendedName>
        <fullName evidence="8">Cell division protein ZipA</fullName>
    </recommendedName>
</protein>
<keyword evidence="4 9" id="KW-0812">Transmembrane</keyword>
<dbReference type="AlphaFoldDB" id="A0A127K337"/>
<dbReference type="InterPro" id="IPR007449">
    <property type="entry name" value="ZipA_FtsZ-bd_C"/>
</dbReference>
<keyword evidence="3 8" id="KW-0132">Cell division</keyword>
<name>A0A127K337_9RHOO</name>
<feature type="region of interest" description="Disordered" evidence="10">
    <location>
        <begin position="50"/>
        <end position="83"/>
    </location>
</feature>
<dbReference type="Proteomes" id="UP000036902">
    <property type="component" value="Chromosome"/>
</dbReference>
<dbReference type="Pfam" id="PF04354">
    <property type="entry name" value="ZipA_C"/>
    <property type="match status" value="1"/>
</dbReference>
<reference evidence="14" key="1">
    <citation type="submission" date="2016-03" db="EMBL/GenBank/DDBJ databases">
        <authorList>
            <person name="Ma C."/>
            <person name="Zhou S."/>
            <person name="Yang G."/>
        </authorList>
    </citation>
    <scope>NUCLEOTIDE SEQUENCE [LARGE SCALE GENOMIC DNA]</scope>
    <source>
        <strain evidence="14">SgZ-1</strain>
    </source>
</reference>
<dbReference type="KEGG" id="thu:AC731_005145"/>
<dbReference type="PANTHER" id="PTHR38685">
    <property type="entry name" value="CELL DIVISION PROTEIN ZIPA"/>
    <property type="match status" value="1"/>
</dbReference>
<keyword evidence="5 11" id="KW-1133">Transmembrane helix</keyword>
<evidence type="ECO:0000256" key="9">
    <source>
        <dbReference type="RuleBase" id="RU003613"/>
    </source>
</evidence>
<organism evidence="13 14">
    <name type="scientific">Thauera humireducens</name>
    <dbReference type="NCBI Taxonomy" id="1134435"/>
    <lineage>
        <taxon>Bacteria</taxon>
        <taxon>Pseudomonadati</taxon>
        <taxon>Pseudomonadota</taxon>
        <taxon>Betaproteobacteria</taxon>
        <taxon>Rhodocyclales</taxon>
        <taxon>Zoogloeaceae</taxon>
        <taxon>Thauera</taxon>
    </lineage>
</organism>
<evidence type="ECO:0000256" key="11">
    <source>
        <dbReference type="SAM" id="Phobius"/>
    </source>
</evidence>
<evidence type="ECO:0000256" key="8">
    <source>
        <dbReference type="RuleBase" id="RU003612"/>
    </source>
</evidence>
<evidence type="ECO:0000259" key="12">
    <source>
        <dbReference type="SMART" id="SM00771"/>
    </source>
</evidence>
<evidence type="ECO:0000256" key="10">
    <source>
        <dbReference type="SAM" id="MobiDB-lite"/>
    </source>
</evidence>
<dbReference type="RefSeq" id="WP_048709749.1">
    <property type="nucleotide sequence ID" value="NZ_CP014646.1"/>
</dbReference>
<feature type="transmembrane region" description="Helical" evidence="11">
    <location>
        <begin position="6"/>
        <end position="24"/>
    </location>
</feature>
<evidence type="ECO:0000313" key="13">
    <source>
        <dbReference type="EMBL" id="AMO36372.1"/>
    </source>
</evidence>
<evidence type="ECO:0000313" key="14">
    <source>
        <dbReference type="Proteomes" id="UP000036902"/>
    </source>
</evidence>
<evidence type="ECO:0000256" key="2">
    <source>
        <dbReference type="ARBA" id="ARBA00022519"/>
    </source>
</evidence>
<dbReference type="GO" id="GO:0000917">
    <property type="term" value="P:division septum assembly"/>
    <property type="evidence" value="ECO:0007669"/>
    <property type="project" value="TreeGrafter"/>
</dbReference>
<dbReference type="InterPro" id="IPR011919">
    <property type="entry name" value="Cell_div_ZipA"/>
</dbReference>
<keyword evidence="7 8" id="KW-0131">Cell cycle</keyword>
<dbReference type="Gene3D" id="3.30.1400.10">
    <property type="entry name" value="ZipA, C-terminal FtsZ-binding domain"/>
    <property type="match status" value="1"/>
</dbReference>
<dbReference type="SMART" id="SM00771">
    <property type="entry name" value="ZipA_C"/>
    <property type="match status" value="1"/>
</dbReference>
<proteinExistence type="inferred from homology"/>
<accession>A0A127K337</accession>